<evidence type="ECO:0008006" key="3">
    <source>
        <dbReference type="Google" id="ProtNLM"/>
    </source>
</evidence>
<gene>
    <name evidence="1" type="ORF">LHGZ1_2896</name>
</gene>
<evidence type="ECO:0000313" key="2">
    <source>
        <dbReference type="Proteomes" id="UP000197424"/>
    </source>
</evidence>
<dbReference type="Proteomes" id="UP000197424">
    <property type="component" value="Chromosome"/>
</dbReference>
<evidence type="ECO:0000313" key="1">
    <source>
        <dbReference type="EMBL" id="ASJ25727.1"/>
    </source>
</evidence>
<dbReference type="RefSeq" id="WP_161493562.1">
    <property type="nucleotide sequence ID" value="NZ_CP022115.1"/>
</dbReference>
<organism evidence="1 2">
    <name type="scientific">Laribacter hongkongensis</name>
    <dbReference type="NCBI Taxonomy" id="168471"/>
    <lineage>
        <taxon>Bacteria</taxon>
        <taxon>Pseudomonadati</taxon>
        <taxon>Pseudomonadota</taxon>
        <taxon>Betaproteobacteria</taxon>
        <taxon>Neisseriales</taxon>
        <taxon>Aquaspirillaceae</taxon>
        <taxon>Laribacter</taxon>
    </lineage>
</organism>
<dbReference type="AlphaFoldDB" id="A0A248LLT2"/>
<proteinExistence type="predicted"/>
<accession>A0A248LLT2</accession>
<protein>
    <recommendedName>
        <fullName evidence="3">RloB domain-containing protein</fullName>
    </recommendedName>
</protein>
<reference evidence="2" key="1">
    <citation type="submission" date="2017-06" db="EMBL/GenBank/DDBJ databases">
        <title>Whole genome sequence of Laribacter hongkongensis LHGZ1.</title>
        <authorList>
            <person name="Chen D."/>
            <person name="Wu H."/>
            <person name="Chen J."/>
        </authorList>
    </citation>
    <scope>NUCLEOTIDE SEQUENCE [LARGE SCALE GENOMIC DNA]</scope>
    <source>
        <strain evidence="2">LHGZ1</strain>
    </source>
</reference>
<dbReference type="EMBL" id="CP022115">
    <property type="protein sequence ID" value="ASJ25727.1"/>
    <property type="molecule type" value="Genomic_DNA"/>
</dbReference>
<sequence length="168" mass="18663">MARKQHQVRKTLLIVGEGDSEEAFLKHLRELYCSGGSGVAVTVRNAHGKGPENVIDHAARQARIYSYDARAALLDTDIPWTDKLKKEARKAKIDMVGSVPCFEGLLLSILGRRPADQCADCKKAIQQLIDVDLTERQSYAKHFPKAVLDAARLKIVELDQLLTAFEGH</sequence>
<name>A0A248LLT2_9NEIS</name>